<dbReference type="InterPro" id="IPR036165">
    <property type="entry name" value="YefM-like_sf"/>
</dbReference>
<comment type="caution">
    <text evidence="3">The sequence shown here is derived from an EMBL/GenBank/DDBJ whole genome shotgun (WGS) entry which is preliminary data.</text>
</comment>
<protein>
    <recommendedName>
        <fullName evidence="2">Antitoxin</fullName>
    </recommendedName>
</protein>
<dbReference type="SUPFAM" id="SSF143120">
    <property type="entry name" value="YefM-like"/>
    <property type="match status" value="1"/>
</dbReference>
<dbReference type="AlphaFoldDB" id="A0A7W3IS02"/>
<dbReference type="InterPro" id="IPR051416">
    <property type="entry name" value="phD-YefM_TA_antitoxins"/>
</dbReference>
<comment type="similarity">
    <text evidence="1 2">Belongs to the phD/YefM antitoxin family.</text>
</comment>
<dbReference type="Proteomes" id="UP000523079">
    <property type="component" value="Unassembled WGS sequence"/>
</dbReference>
<dbReference type="EMBL" id="JACGWT010000002">
    <property type="protein sequence ID" value="MBA8794167.1"/>
    <property type="molecule type" value="Genomic_DNA"/>
</dbReference>
<evidence type="ECO:0000256" key="2">
    <source>
        <dbReference type="RuleBase" id="RU362080"/>
    </source>
</evidence>
<evidence type="ECO:0000313" key="3">
    <source>
        <dbReference type="EMBL" id="MBA8794167.1"/>
    </source>
</evidence>
<sequence>MSEATVRDLRNQGASVLARVTAGERVTITRDGHPVAELVPVPRPSLSADVLVDRFRRLAPVDPDRLREDVDAAVDQSL</sequence>
<gene>
    <name evidence="3" type="ORF">FHX74_001772</name>
</gene>
<reference evidence="3 4" key="1">
    <citation type="submission" date="2020-07" db="EMBL/GenBank/DDBJ databases">
        <title>Sequencing the genomes of 1000 actinobacteria strains.</title>
        <authorList>
            <person name="Klenk H.-P."/>
        </authorList>
    </citation>
    <scope>NUCLEOTIDE SEQUENCE [LARGE SCALE GENOMIC DNA]</scope>
    <source>
        <strain evidence="3 4">DSM 100723</strain>
    </source>
</reference>
<dbReference type="Gene3D" id="3.40.1620.10">
    <property type="entry name" value="YefM-like domain"/>
    <property type="match status" value="1"/>
</dbReference>
<dbReference type="Pfam" id="PF02604">
    <property type="entry name" value="PhdYeFM_antitox"/>
    <property type="match status" value="1"/>
</dbReference>
<dbReference type="RefSeq" id="WP_182559674.1">
    <property type="nucleotide sequence ID" value="NZ_JACGWT010000002.1"/>
</dbReference>
<evidence type="ECO:0000256" key="1">
    <source>
        <dbReference type="ARBA" id="ARBA00009981"/>
    </source>
</evidence>
<accession>A0A7W3IS02</accession>
<name>A0A7W3IS02_9ACTN</name>
<keyword evidence="4" id="KW-1185">Reference proteome</keyword>
<evidence type="ECO:0000313" key="4">
    <source>
        <dbReference type="Proteomes" id="UP000523079"/>
    </source>
</evidence>
<dbReference type="PANTHER" id="PTHR35377:SF5">
    <property type="entry name" value="ANTITOXIN VAPB46"/>
    <property type="match status" value="1"/>
</dbReference>
<dbReference type="NCBIfam" id="TIGR01552">
    <property type="entry name" value="phd_fam"/>
    <property type="match status" value="1"/>
</dbReference>
<organism evidence="3 4">
    <name type="scientific">Microlunatus kandeliicorticis</name>
    <dbReference type="NCBI Taxonomy" id="1759536"/>
    <lineage>
        <taxon>Bacteria</taxon>
        <taxon>Bacillati</taxon>
        <taxon>Actinomycetota</taxon>
        <taxon>Actinomycetes</taxon>
        <taxon>Propionibacteriales</taxon>
        <taxon>Propionibacteriaceae</taxon>
        <taxon>Microlunatus</taxon>
    </lineage>
</organism>
<proteinExistence type="inferred from homology"/>
<comment type="function">
    <text evidence="2">Antitoxin component of a type II toxin-antitoxin (TA) system.</text>
</comment>
<dbReference type="PANTHER" id="PTHR35377">
    <property type="entry name" value="ANTITOXIN VAPB49-RELATED-RELATED"/>
    <property type="match status" value="1"/>
</dbReference>
<dbReference type="InterPro" id="IPR006442">
    <property type="entry name" value="Antitoxin_Phd/YefM"/>
</dbReference>
<dbReference type="GO" id="GO:0097351">
    <property type="term" value="F:toxin sequestering activity"/>
    <property type="evidence" value="ECO:0007669"/>
    <property type="project" value="TreeGrafter"/>
</dbReference>